<gene>
    <name evidence="5" type="ORF">A1O5_09669</name>
</gene>
<feature type="domain" description="O-methyltransferase C-terminal" evidence="4">
    <location>
        <begin position="186"/>
        <end position="385"/>
    </location>
</feature>
<evidence type="ECO:0000256" key="3">
    <source>
        <dbReference type="ARBA" id="ARBA00022691"/>
    </source>
</evidence>
<dbReference type="InterPro" id="IPR036388">
    <property type="entry name" value="WH-like_DNA-bd_sf"/>
</dbReference>
<keyword evidence="3" id="KW-0949">S-adenosyl-L-methionine</keyword>
<dbReference type="PANTHER" id="PTHR43712:SF1">
    <property type="entry name" value="HYPOTHETICAL O-METHYLTRANSFERASE (EUROFUNG)-RELATED"/>
    <property type="match status" value="1"/>
</dbReference>
<organism evidence="5 6">
    <name type="scientific">Cladophialophora psammophila CBS 110553</name>
    <dbReference type="NCBI Taxonomy" id="1182543"/>
    <lineage>
        <taxon>Eukaryota</taxon>
        <taxon>Fungi</taxon>
        <taxon>Dikarya</taxon>
        <taxon>Ascomycota</taxon>
        <taxon>Pezizomycotina</taxon>
        <taxon>Eurotiomycetes</taxon>
        <taxon>Chaetothyriomycetidae</taxon>
        <taxon>Chaetothyriales</taxon>
        <taxon>Herpotrichiellaceae</taxon>
        <taxon>Cladophialophora</taxon>
    </lineage>
</organism>
<comment type="caution">
    <text evidence="5">The sequence shown here is derived from an EMBL/GenBank/DDBJ whole genome shotgun (WGS) entry which is preliminary data.</text>
</comment>
<accession>W9WGI2</accession>
<name>W9WGI2_9EURO</name>
<dbReference type="SUPFAM" id="SSF46785">
    <property type="entry name" value="Winged helix' DNA-binding domain"/>
    <property type="match status" value="1"/>
</dbReference>
<dbReference type="InterPro" id="IPR001077">
    <property type="entry name" value="COMT_C"/>
</dbReference>
<evidence type="ECO:0000256" key="2">
    <source>
        <dbReference type="ARBA" id="ARBA00022679"/>
    </source>
</evidence>
<dbReference type="AlphaFoldDB" id="W9WGI2"/>
<sequence length="421" mass="46505">MSENLLSLVNELSQLASSYVPSTGHDAASLAPKAALVNLSKKIMYSLMDPGMMVQAHSLQMAELVSVRTLLDFKVFEKMPAEEGKTISAKELSEVSGVQDVLLERLLRPLVASGFITQSPEDGSYGCTKFSQAYTSFPGMFFTLMFDHFLQPMTDLPKYLAKHGAVEPTSFYVNPYSDYHNASDSGLTTWEIMSKDPEKLKTFQLGLKMGDNLVPVIGYYDFNQLALTEEELQTNPDRAALVDIGGGVGNTVKKVLDEYKELTPKNVVLQDQKEIIAMAEKEKIAPEGIKLMEHDFWTEQPVKGAKAYYFRRVFHDYSDELCAKALNQIIPAMVQDSRILIADMLIPEIMTDKEAHTAALDVACMVMGGKERTEADFRKLFDSVGLEVVKIHRAPEVAAGVVEGKLKPVNEANGTNGTNGP</sequence>
<dbReference type="GO" id="GO:0032259">
    <property type="term" value="P:methylation"/>
    <property type="evidence" value="ECO:0007669"/>
    <property type="project" value="UniProtKB-KW"/>
</dbReference>
<keyword evidence="6" id="KW-1185">Reference proteome</keyword>
<dbReference type="PROSITE" id="PS51683">
    <property type="entry name" value="SAM_OMT_II"/>
    <property type="match status" value="1"/>
</dbReference>
<dbReference type="Gene3D" id="1.10.10.10">
    <property type="entry name" value="Winged helix-like DNA-binding domain superfamily/Winged helix DNA-binding domain"/>
    <property type="match status" value="1"/>
</dbReference>
<keyword evidence="1" id="KW-0489">Methyltransferase</keyword>
<protein>
    <recommendedName>
        <fullName evidence="4">O-methyltransferase C-terminal domain-containing protein</fullName>
    </recommendedName>
</protein>
<dbReference type="eggNOG" id="KOG3178">
    <property type="taxonomic scope" value="Eukaryota"/>
</dbReference>
<dbReference type="GeneID" id="19194365"/>
<dbReference type="PANTHER" id="PTHR43712">
    <property type="entry name" value="PUTATIVE (AFU_ORTHOLOGUE AFUA_4G14580)-RELATED"/>
    <property type="match status" value="1"/>
</dbReference>
<keyword evidence="2" id="KW-0808">Transferase</keyword>
<dbReference type="Gene3D" id="3.40.50.150">
    <property type="entry name" value="Vaccinia Virus protein VP39"/>
    <property type="match status" value="1"/>
</dbReference>
<dbReference type="RefSeq" id="XP_007748438.1">
    <property type="nucleotide sequence ID" value="XM_007750248.1"/>
</dbReference>
<dbReference type="EMBL" id="AMGX01000017">
    <property type="protein sequence ID" value="EXJ67023.1"/>
    <property type="molecule type" value="Genomic_DNA"/>
</dbReference>
<proteinExistence type="predicted"/>
<reference evidence="5 6" key="1">
    <citation type="submission" date="2013-03" db="EMBL/GenBank/DDBJ databases">
        <title>The Genome Sequence of Cladophialophora psammophila CBS 110553.</title>
        <authorList>
            <consortium name="The Broad Institute Genomics Platform"/>
            <person name="Cuomo C."/>
            <person name="de Hoog S."/>
            <person name="Gorbushina A."/>
            <person name="Walker B."/>
            <person name="Young S.K."/>
            <person name="Zeng Q."/>
            <person name="Gargeya S."/>
            <person name="Fitzgerald M."/>
            <person name="Haas B."/>
            <person name="Abouelleil A."/>
            <person name="Allen A.W."/>
            <person name="Alvarado L."/>
            <person name="Arachchi H.M."/>
            <person name="Berlin A.M."/>
            <person name="Chapman S.B."/>
            <person name="Gainer-Dewar J."/>
            <person name="Goldberg J."/>
            <person name="Griggs A."/>
            <person name="Gujja S."/>
            <person name="Hansen M."/>
            <person name="Howarth C."/>
            <person name="Imamovic A."/>
            <person name="Ireland A."/>
            <person name="Larimer J."/>
            <person name="McCowan C."/>
            <person name="Murphy C."/>
            <person name="Pearson M."/>
            <person name="Poon T.W."/>
            <person name="Priest M."/>
            <person name="Roberts A."/>
            <person name="Saif S."/>
            <person name="Shea T."/>
            <person name="Sisk P."/>
            <person name="Sykes S."/>
            <person name="Wortman J."/>
            <person name="Nusbaum C."/>
            <person name="Birren B."/>
        </authorList>
    </citation>
    <scope>NUCLEOTIDE SEQUENCE [LARGE SCALE GENOMIC DNA]</scope>
    <source>
        <strain evidence="5 6">CBS 110553</strain>
    </source>
</reference>
<evidence type="ECO:0000256" key="1">
    <source>
        <dbReference type="ARBA" id="ARBA00022603"/>
    </source>
</evidence>
<dbReference type="SUPFAM" id="SSF53335">
    <property type="entry name" value="S-adenosyl-L-methionine-dependent methyltransferases"/>
    <property type="match status" value="1"/>
</dbReference>
<dbReference type="InterPro" id="IPR016461">
    <property type="entry name" value="COMT-like"/>
</dbReference>
<dbReference type="Proteomes" id="UP000019471">
    <property type="component" value="Unassembled WGS sequence"/>
</dbReference>
<dbReference type="GO" id="GO:0008171">
    <property type="term" value="F:O-methyltransferase activity"/>
    <property type="evidence" value="ECO:0007669"/>
    <property type="project" value="InterPro"/>
</dbReference>
<evidence type="ECO:0000313" key="5">
    <source>
        <dbReference type="EMBL" id="EXJ67023.1"/>
    </source>
</evidence>
<evidence type="ECO:0000313" key="6">
    <source>
        <dbReference type="Proteomes" id="UP000019471"/>
    </source>
</evidence>
<dbReference type="OrthoDB" id="1535081at2759"/>
<evidence type="ECO:0000259" key="4">
    <source>
        <dbReference type="Pfam" id="PF00891"/>
    </source>
</evidence>
<dbReference type="Pfam" id="PF00891">
    <property type="entry name" value="Methyltransf_2"/>
    <property type="match status" value="1"/>
</dbReference>
<dbReference type="HOGENOM" id="CLU_005533_5_2_1"/>
<dbReference type="InterPro" id="IPR029063">
    <property type="entry name" value="SAM-dependent_MTases_sf"/>
</dbReference>
<dbReference type="InterPro" id="IPR036390">
    <property type="entry name" value="WH_DNA-bd_sf"/>
</dbReference>